<dbReference type="Gene3D" id="1.10.3210.30">
    <property type="match status" value="1"/>
</dbReference>
<dbReference type="InterPro" id="IPR038257">
    <property type="entry name" value="CRISPR-assoc_Cas3_HD_sf"/>
</dbReference>
<comment type="caution">
    <text evidence="11">The sequence shown here is derived from an EMBL/GenBank/DDBJ whole genome shotgun (WGS) entry which is preliminary data.</text>
</comment>
<evidence type="ECO:0000256" key="9">
    <source>
        <dbReference type="SAM" id="MobiDB-lite"/>
    </source>
</evidence>
<dbReference type="SUPFAM" id="SSF52540">
    <property type="entry name" value="P-loop containing nucleoside triphosphate hydrolases"/>
    <property type="match status" value="1"/>
</dbReference>
<keyword evidence="7" id="KW-0067">ATP-binding</keyword>
<dbReference type="Pfam" id="PF22590">
    <property type="entry name" value="Cas3-like_C_2"/>
    <property type="match status" value="1"/>
</dbReference>
<dbReference type="InterPro" id="IPR054712">
    <property type="entry name" value="Cas3-like_dom"/>
</dbReference>
<dbReference type="EMBL" id="JASZZN010000005">
    <property type="protein sequence ID" value="MDM4015564.1"/>
    <property type="molecule type" value="Genomic_DNA"/>
</dbReference>
<reference evidence="11 12" key="1">
    <citation type="submission" date="2023-06" db="EMBL/GenBank/DDBJ databases">
        <title>Roseiconus lacunae JC819 isolated from Gulf of Mannar region, Tamil Nadu.</title>
        <authorList>
            <person name="Pk S."/>
            <person name="Ch S."/>
            <person name="Ch V.R."/>
        </authorList>
    </citation>
    <scope>NUCLEOTIDE SEQUENCE [LARGE SCALE GENOMIC DNA]</scope>
    <source>
        <strain evidence="11 12">JC819</strain>
    </source>
</reference>
<sequence>MIVTFISECRKKSIKKTQRILDTYAYRIGRRTWQANVTEQGLEAIRERLTNEATRSTAIACHRVTSRRQTELVWVVGNKRVFDSRGRVAVHRTRAKNVQSYTDGMWQHLPLVRSLARMSALWHDFGKASAPFQKSLLSGQPVDLFRHEWLSLALFDAFVANREDDVWLDDLSMIDEWWDNPSREQNWIQSGEAIAGRNPLRHDLEQPIARWIKWLIVSHHLLPRSPQTPICSDRAVGWNSVVAEIDVSWGFEKVADASKQAKAFGDAFTFKDGLPIRSQPWREAAADSAREMLSERSANLFSRWDQTDAFERSLLAFARSSLMAGDHSYSSEDNDKDWKSTYSPFANTRRKSLNDDPQESQNRLKQRLDEHLVRVSQSAEGVAKKLPFIGQKMPGLDLPRELRKPSPAKFAWQNKAVRKVQELCADRSQNPRDCPGTLVINTAGTGSGKTTANAKILGALRPNHLRVAFALGLRTLTLQTGDEYRERLKLRRRDLQIMIGSHAIEQLYDGRVDELDDHSIAGDFESTDVSDEEFFFGEANQYADEEQVLKKLLSKPKDRRLILAPFLVCTIDHLIPATDGVRGGRHLVPFFRLISSDVVIDEIDDYDVRDLIAILRLVHLVGMMGRNLLISSATITPSIALAVFEAYQCGRAEYAAFQAATSQVDVIWVNEFLPKSATAVDAKKFEQLHRLRATHQCKELSKATPKRLGKIVDIAAFGNSDAPTDSFASRHRQWVDLVAQTAIEAHRQHAQTDAKTGRLVSVGLIRMANIDPCVGVANHLLEMNLPDDVEIRIVVYHSRQVLIYRSEIESYLGPLLHRRQDQVLEDPIVRKRLDESDRKNVIFIVVASPVCEVGRDHDYDWAVVEPSSMRSLIQVSGRVLRHRNIRPVGSNIYVPTLNYKAFIKPESEAVFEKPGFEKVSVGSVKGRVLKSRYLTDIVEMERFSVGIDAQARLSPSETLAPASRLADLEHAVLSDVLNNQSRAEHSPHGWNHGYHYLTSTAQQAVRFRASAPDTSMYLHQDDDGNLVFYIPTTDGYFGSRATLKAYPIDDDSLHRLWLPAQDYGDLIASKSAQFELNPLSAMKRFGEVMISDRLLEKSQTPPIWIAELGVYHESQADPS</sequence>
<evidence type="ECO:0000313" key="11">
    <source>
        <dbReference type="EMBL" id="MDM4015564.1"/>
    </source>
</evidence>
<dbReference type="InterPro" id="IPR048823">
    <property type="entry name" value="Cas3_I-F_Cas2"/>
</dbReference>
<keyword evidence="4" id="KW-0547">Nucleotide-binding</keyword>
<name>A0ABT7PGF0_9BACT</name>
<keyword evidence="6" id="KW-0347">Helicase</keyword>
<feature type="domain" description="HD Cas3-type" evidence="10">
    <location>
        <begin position="102"/>
        <end position="328"/>
    </location>
</feature>
<comment type="similarity">
    <text evidence="1">In the N-terminal section; belongs to the CRISPR-associated nuclease Cas3-HD family.</text>
</comment>
<dbReference type="RefSeq" id="WP_289163069.1">
    <property type="nucleotide sequence ID" value="NZ_JASZZN010000005.1"/>
</dbReference>
<keyword evidence="12" id="KW-1185">Reference proteome</keyword>
<keyword evidence="8" id="KW-0051">Antiviral defense</keyword>
<keyword evidence="3" id="KW-0479">Metal-binding</keyword>
<keyword evidence="5" id="KW-0378">Hydrolase</keyword>
<proteinExistence type="inferred from homology"/>
<evidence type="ECO:0000256" key="1">
    <source>
        <dbReference type="ARBA" id="ARBA00006847"/>
    </source>
</evidence>
<dbReference type="Pfam" id="PF21384">
    <property type="entry name" value="Cas3_I-F_Cas2"/>
    <property type="match status" value="1"/>
</dbReference>
<evidence type="ECO:0000256" key="5">
    <source>
        <dbReference type="ARBA" id="ARBA00022801"/>
    </source>
</evidence>
<dbReference type="Proteomes" id="UP001239462">
    <property type="component" value="Unassembled WGS sequence"/>
</dbReference>
<organism evidence="11 12">
    <name type="scientific">Roseiconus lacunae</name>
    <dbReference type="NCBI Taxonomy" id="2605694"/>
    <lineage>
        <taxon>Bacteria</taxon>
        <taxon>Pseudomonadati</taxon>
        <taxon>Planctomycetota</taxon>
        <taxon>Planctomycetia</taxon>
        <taxon>Pirellulales</taxon>
        <taxon>Pirellulaceae</taxon>
        <taxon>Roseiconus</taxon>
    </lineage>
</organism>
<comment type="similarity">
    <text evidence="2">In the central section; belongs to the CRISPR-associated helicase Cas3 family.</text>
</comment>
<evidence type="ECO:0000256" key="8">
    <source>
        <dbReference type="ARBA" id="ARBA00023118"/>
    </source>
</evidence>
<evidence type="ECO:0000256" key="3">
    <source>
        <dbReference type="ARBA" id="ARBA00022723"/>
    </source>
</evidence>
<evidence type="ECO:0000259" key="10">
    <source>
        <dbReference type="PROSITE" id="PS51643"/>
    </source>
</evidence>
<dbReference type="InterPro" id="IPR013395">
    <property type="entry name" value="CRISPR-assoc_Cas3_yers"/>
</dbReference>
<evidence type="ECO:0000256" key="4">
    <source>
        <dbReference type="ARBA" id="ARBA00022741"/>
    </source>
</evidence>
<dbReference type="NCBIfam" id="TIGR02562">
    <property type="entry name" value="cas3_yersinia"/>
    <property type="match status" value="1"/>
</dbReference>
<protein>
    <submittedName>
        <fullName evidence="11">Type I-F CRISPR-associated helicase Cas3f</fullName>
    </submittedName>
</protein>
<accession>A0ABT7PGF0</accession>
<gene>
    <name evidence="11" type="primary">cas3f</name>
    <name evidence="11" type="ORF">QTN89_09005</name>
</gene>
<dbReference type="PROSITE" id="PS51643">
    <property type="entry name" value="HD_CAS3"/>
    <property type="match status" value="1"/>
</dbReference>
<evidence type="ECO:0000313" key="12">
    <source>
        <dbReference type="Proteomes" id="UP001239462"/>
    </source>
</evidence>
<evidence type="ECO:0000256" key="6">
    <source>
        <dbReference type="ARBA" id="ARBA00022806"/>
    </source>
</evidence>
<feature type="region of interest" description="Disordered" evidence="9">
    <location>
        <begin position="326"/>
        <end position="363"/>
    </location>
</feature>
<evidence type="ECO:0000256" key="2">
    <source>
        <dbReference type="ARBA" id="ARBA00009046"/>
    </source>
</evidence>
<dbReference type="InterPro" id="IPR006483">
    <property type="entry name" value="CRISPR-assoc_Cas3_HD"/>
</dbReference>
<evidence type="ECO:0000256" key="7">
    <source>
        <dbReference type="ARBA" id="ARBA00022840"/>
    </source>
</evidence>
<dbReference type="InterPro" id="IPR027417">
    <property type="entry name" value="P-loop_NTPase"/>
</dbReference>